<name>A0A3B9QVW5_9CORY</name>
<accession>A0A3B9QVW5</accession>
<feature type="region of interest" description="Disordered" evidence="1">
    <location>
        <begin position="1"/>
        <end position="68"/>
    </location>
</feature>
<reference evidence="2 3" key="1">
    <citation type="journal article" date="2018" name="Nat. Biotechnol.">
        <title>A standardized bacterial taxonomy based on genome phylogeny substantially revises the tree of life.</title>
        <authorList>
            <person name="Parks D.H."/>
            <person name="Chuvochina M."/>
            <person name="Waite D.W."/>
            <person name="Rinke C."/>
            <person name="Skarshewski A."/>
            <person name="Chaumeil P.A."/>
            <person name="Hugenholtz P."/>
        </authorList>
    </citation>
    <scope>NUCLEOTIDE SEQUENCE [LARGE SCALE GENOMIC DNA]</scope>
    <source>
        <strain evidence="2">UBA9851</strain>
    </source>
</reference>
<dbReference type="AlphaFoldDB" id="A0A3B9QVW5"/>
<sequence length="87" mass="9208">MSGPSGTSPGIDPHRHDDGSRSHGERGVLPRRKQDAPPGGQSFHLAAVHGDAAGVGPQQEVPAARRQCDAERRQIIKHGAVRYDGKA</sequence>
<evidence type="ECO:0000256" key="1">
    <source>
        <dbReference type="SAM" id="MobiDB-lite"/>
    </source>
</evidence>
<organism evidence="2 3">
    <name type="scientific">Corynebacterium variabile</name>
    <dbReference type="NCBI Taxonomy" id="1727"/>
    <lineage>
        <taxon>Bacteria</taxon>
        <taxon>Bacillati</taxon>
        <taxon>Actinomycetota</taxon>
        <taxon>Actinomycetes</taxon>
        <taxon>Mycobacteriales</taxon>
        <taxon>Corynebacteriaceae</taxon>
        <taxon>Corynebacterium</taxon>
    </lineage>
</organism>
<protein>
    <submittedName>
        <fullName evidence="2">Uncharacterized protein</fullName>
    </submittedName>
</protein>
<dbReference type="EMBL" id="DMDD01000239">
    <property type="protein sequence ID" value="HAF73119.1"/>
    <property type="molecule type" value="Genomic_DNA"/>
</dbReference>
<proteinExistence type="predicted"/>
<feature type="compositionally biased region" description="Basic and acidic residues" evidence="1">
    <location>
        <begin position="12"/>
        <end position="35"/>
    </location>
</feature>
<evidence type="ECO:0000313" key="3">
    <source>
        <dbReference type="Proteomes" id="UP000260925"/>
    </source>
</evidence>
<dbReference type="Proteomes" id="UP000260925">
    <property type="component" value="Unassembled WGS sequence"/>
</dbReference>
<evidence type="ECO:0000313" key="2">
    <source>
        <dbReference type="EMBL" id="HAF73119.1"/>
    </source>
</evidence>
<comment type="caution">
    <text evidence="2">The sequence shown here is derived from an EMBL/GenBank/DDBJ whole genome shotgun (WGS) entry which is preliminary data.</text>
</comment>
<gene>
    <name evidence="2" type="ORF">DCL06_10135</name>
</gene>